<evidence type="ECO:0000256" key="3">
    <source>
        <dbReference type="ARBA" id="ARBA00022448"/>
    </source>
</evidence>
<evidence type="ECO:0000256" key="7">
    <source>
        <dbReference type="ARBA" id="ARBA00023136"/>
    </source>
</evidence>
<dbReference type="AlphaFoldDB" id="A0A0C1L7T4"/>
<dbReference type="PANTHER" id="PTHR30294">
    <property type="entry name" value="MEMBRANE COMPONENT OF ABC TRANSPORTER YHHJ-RELATED"/>
    <property type="match status" value="1"/>
</dbReference>
<evidence type="ECO:0000259" key="9">
    <source>
        <dbReference type="PROSITE" id="PS51012"/>
    </source>
</evidence>
<keyword evidence="5 8" id="KW-0812">Transmembrane</keyword>
<evidence type="ECO:0000256" key="1">
    <source>
        <dbReference type="ARBA" id="ARBA00004651"/>
    </source>
</evidence>
<gene>
    <name evidence="10" type="ORF">OI18_05225</name>
</gene>
<evidence type="ECO:0000256" key="5">
    <source>
        <dbReference type="ARBA" id="ARBA00022692"/>
    </source>
</evidence>
<feature type="transmembrane region" description="Helical" evidence="8">
    <location>
        <begin position="235"/>
        <end position="255"/>
    </location>
</feature>
<dbReference type="Pfam" id="PF12698">
    <property type="entry name" value="ABC2_membrane_3"/>
    <property type="match status" value="1"/>
</dbReference>
<feature type="transmembrane region" description="Helical" evidence="8">
    <location>
        <begin position="349"/>
        <end position="369"/>
    </location>
</feature>
<proteinExistence type="inferred from homology"/>
<dbReference type="GO" id="GO:0005886">
    <property type="term" value="C:plasma membrane"/>
    <property type="evidence" value="ECO:0007669"/>
    <property type="project" value="UniProtKB-SubCell"/>
</dbReference>
<comment type="caution">
    <text evidence="10">The sequence shown here is derived from an EMBL/GenBank/DDBJ whole genome shotgun (WGS) entry which is preliminary data.</text>
</comment>
<protein>
    <recommendedName>
        <fullName evidence="9">ABC transmembrane type-2 domain-containing protein</fullName>
    </recommendedName>
</protein>
<feature type="transmembrane region" description="Helical" evidence="8">
    <location>
        <begin position="281"/>
        <end position="306"/>
    </location>
</feature>
<evidence type="ECO:0000256" key="8">
    <source>
        <dbReference type="SAM" id="Phobius"/>
    </source>
</evidence>
<comment type="similarity">
    <text evidence="2">Belongs to the ABC-2 integral membrane protein family.</text>
</comment>
<organism evidence="10 11">
    <name type="scientific">Flavihumibacter solisilvae</name>
    <dbReference type="NCBI Taxonomy" id="1349421"/>
    <lineage>
        <taxon>Bacteria</taxon>
        <taxon>Pseudomonadati</taxon>
        <taxon>Bacteroidota</taxon>
        <taxon>Chitinophagia</taxon>
        <taxon>Chitinophagales</taxon>
        <taxon>Chitinophagaceae</taxon>
        <taxon>Flavihumibacter</taxon>
    </lineage>
</organism>
<dbReference type="GO" id="GO:0140359">
    <property type="term" value="F:ABC-type transporter activity"/>
    <property type="evidence" value="ECO:0007669"/>
    <property type="project" value="InterPro"/>
</dbReference>
<name>A0A0C1L7T4_9BACT</name>
<dbReference type="PROSITE" id="PS51012">
    <property type="entry name" value="ABC_TM2"/>
    <property type="match status" value="1"/>
</dbReference>
<dbReference type="OrthoDB" id="266913at2"/>
<feature type="transmembrane region" description="Helical" evidence="8">
    <location>
        <begin position="318"/>
        <end position="342"/>
    </location>
</feature>
<accession>A0A0C1L7T4</accession>
<comment type="subcellular location">
    <subcellularLocation>
        <location evidence="1">Cell membrane</location>
        <topology evidence="1">Multi-pass membrane protein</topology>
    </subcellularLocation>
</comment>
<dbReference type="Proteomes" id="UP000031408">
    <property type="component" value="Unassembled WGS sequence"/>
</dbReference>
<dbReference type="InterPro" id="IPR051449">
    <property type="entry name" value="ABC-2_transporter_component"/>
</dbReference>
<feature type="transmembrane region" description="Helical" evidence="8">
    <location>
        <begin position="21"/>
        <end position="39"/>
    </location>
</feature>
<dbReference type="PANTHER" id="PTHR30294:SF38">
    <property type="entry name" value="TRANSPORT PERMEASE PROTEIN"/>
    <property type="match status" value="1"/>
</dbReference>
<keyword evidence="3" id="KW-0813">Transport</keyword>
<dbReference type="InterPro" id="IPR013525">
    <property type="entry name" value="ABC2_TM"/>
</dbReference>
<keyword evidence="11" id="KW-1185">Reference proteome</keyword>
<keyword evidence="7 8" id="KW-0472">Membrane</keyword>
<dbReference type="STRING" id="1349421.OI18_05225"/>
<dbReference type="EMBL" id="JSVC01000005">
    <property type="protein sequence ID" value="KIC95651.1"/>
    <property type="molecule type" value="Genomic_DNA"/>
</dbReference>
<reference evidence="10 11" key="1">
    <citation type="submission" date="2014-11" db="EMBL/GenBank/DDBJ databases">
        <title>Genome sequence of Flavihumibacter solisilvae 3-3.</title>
        <authorList>
            <person name="Zhou G."/>
            <person name="Li M."/>
            <person name="Wang G."/>
        </authorList>
    </citation>
    <scope>NUCLEOTIDE SEQUENCE [LARGE SCALE GENOMIC DNA]</scope>
    <source>
        <strain evidence="10 11">3-3</strain>
    </source>
</reference>
<evidence type="ECO:0000256" key="2">
    <source>
        <dbReference type="ARBA" id="ARBA00007783"/>
    </source>
</evidence>
<evidence type="ECO:0000313" key="11">
    <source>
        <dbReference type="Proteomes" id="UP000031408"/>
    </source>
</evidence>
<sequence length="432" mass="47230">MKKILATFVNELQLFRKDITGMTLLFLMPLALTIIMALIQDAPFREYQDITFEILWVDRDGGRMASKMGEGLQETGQFRLVREINGRQLERGEALKLVQSGKYKICIIIPDGTSAEVVNSANQVANEFGKTLGAAGKLPQRATRSSAIEIYFDPVTKQALKLSLLNAMDKQLTKVQAEIIMGRLSDRMKGERGDTTAATDTFNLQEKMKAVSIKEMQTVTGRKVNINTNSVQHNVPAWAIFGLFFIIVPISGNMIREREEGSLTRIKLVPGSYFSILLGKVMFYVLLGILQFYVMLLAGLSILPALGLPSLYMGEAPLLLLLTTGIIALTATAYGICVGALFKTGNQALPFGAISIVILSAIGGIWVPVEILPAGLQHLATVSPLYWSLDAINSLFLRGGTLSSIFPNLTVLLSFAAFFILIAGFIETSRKG</sequence>
<feature type="domain" description="ABC transmembrane type-2" evidence="9">
    <location>
        <begin position="198"/>
        <end position="430"/>
    </location>
</feature>
<evidence type="ECO:0000256" key="4">
    <source>
        <dbReference type="ARBA" id="ARBA00022475"/>
    </source>
</evidence>
<feature type="transmembrane region" description="Helical" evidence="8">
    <location>
        <begin position="405"/>
        <end position="426"/>
    </location>
</feature>
<evidence type="ECO:0000313" key="10">
    <source>
        <dbReference type="EMBL" id="KIC95651.1"/>
    </source>
</evidence>
<evidence type="ECO:0000256" key="6">
    <source>
        <dbReference type="ARBA" id="ARBA00022989"/>
    </source>
</evidence>
<keyword evidence="4" id="KW-1003">Cell membrane</keyword>
<keyword evidence="6 8" id="KW-1133">Transmembrane helix</keyword>
<dbReference type="InterPro" id="IPR047817">
    <property type="entry name" value="ABC2_TM_bact-type"/>
</dbReference>
<dbReference type="RefSeq" id="WP_039137779.1">
    <property type="nucleotide sequence ID" value="NZ_JSVC01000005.1"/>
</dbReference>